<dbReference type="AlphaFoldDB" id="A0A7Z7MUS9"/>
<feature type="domain" description="Glycosyltransferase 2-like" evidence="1">
    <location>
        <begin position="2"/>
        <end position="143"/>
    </location>
</feature>
<reference evidence="2" key="1">
    <citation type="submission" date="2017-03" db="EMBL/GenBank/DDBJ databases">
        <authorList>
            <consortium name="AG Boll"/>
        </authorList>
    </citation>
    <scope>NUCLEOTIDE SEQUENCE [LARGE SCALE GENOMIC DNA]</scope>
    <source>
        <strain evidence="2">Chol</strain>
    </source>
</reference>
<sequence>MRSVLAQTCGDFELLFLDDGSEDDSVEIARSFPDGRIRVLSDGIGKGLPRRLNEGVQLARGKYIARMDADDVCFPMRFEKQVAFLESHPEVDLLGCRAVVFRDSGKAMGLLPFAKDHEALCARPWRNISLPHPSWMGRREWFEAHPYRLPEVRRAEDQELLLRGHLDSRYACLEEVLLAYRQGPFQLKRTLVARRSLLVAQLDWFVGQKAWGNVFRALALSSVKVMVDGLAALPGGEALFFRRMGEPVPEEVFHVFRQCLATWDAPEK</sequence>
<dbReference type="Gene3D" id="3.90.550.10">
    <property type="entry name" value="Spore Coat Polysaccharide Biosynthesis Protein SpsA, Chain A"/>
    <property type="match status" value="1"/>
</dbReference>
<dbReference type="PANTHER" id="PTHR22916:SF3">
    <property type="entry name" value="UDP-GLCNAC:BETAGAL BETA-1,3-N-ACETYLGLUCOSAMINYLTRANSFERASE-LIKE PROTEIN 1"/>
    <property type="match status" value="1"/>
</dbReference>
<gene>
    <name evidence="2" type="ORF">SDENCHOL_10941</name>
</gene>
<evidence type="ECO:0000313" key="2">
    <source>
        <dbReference type="EMBL" id="SMB23866.1"/>
    </source>
</evidence>
<keyword evidence="3" id="KW-1185">Reference proteome</keyword>
<evidence type="ECO:0000313" key="3">
    <source>
        <dbReference type="Proteomes" id="UP000242886"/>
    </source>
</evidence>
<dbReference type="InterPro" id="IPR001173">
    <property type="entry name" value="Glyco_trans_2-like"/>
</dbReference>
<dbReference type="PANTHER" id="PTHR22916">
    <property type="entry name" value="GLYCOSYLTRANSFERASE"/>
    <property type="match status" value="1"/>
</dbReference>
<dbReference type="SUPFAM" id="SSF53448">
    <property type="entry name" value="Nucleotide-diphospho-sugar transferases"/>
    <property type="match status" value="1"/>
</dbReference>
<organism evidence="2 3">
    <name type="scientific">Sterolibacterium denitrificans</name>
    <dbReference type="NCBI Taxonomy" id="157592"/>
    <lineage>
        <taxon>Bacteria</taxon>
        <taxon>Pseudomonadati</taxon>
        <taxon>Pseudomonadota</taxon>
        <taxon>Betaproteobacteria</taxon>
        <taxon>Nitrosomonadales</taxon>
        <taxon>Sterolibacteriaceae</taxon>
        <taxon>Sterolibacterium</taxon>
    </lineage>
</organism>
<accession>A0A7Z7MUS9</accession>
<dbReference type="Proteomes" id="UP000242886">
    <property type="component" value="Chromosome SDENCHOL"/>
</dbReference>
<keyword evidence="2" id="KW-0808">Transferase</keyword>
<dbReference type="Pfam" id="PF00535">
    <property type="entry name" value="Glycos_transf_2"/>
    <property type="match status" value="1"/>
</dbReference>
<proteinExistence type="predicted"/>
<evidence type="ECO:0000259" key="1">
    <source>
        <dbReference type="Pfam" id="PF00535"/>
    </source>
</evidence>
<dbReference type="GO" id="GO:0016758">
    <property type="term" value="F:hexosyltransferase activity"/>
    <property type="evidence" value="ECO:0007669"/>
    <property type="project" value="UniProtKB-ARBA"/>
</dbReference>
<protein>
    <submittedName>
        <fullName evidence="2">Glycosyl transferase</fullName>
    </submittedName>
</protein>
<dbReference type="InterPro" id="IPR029044">
    <property type="entry name" value="Nucleotide-diphossugar_trans"/>
</dbReference>
<dbReference type="EMBL" id="LT837803">
    <property type="protein sequence ID" value="SMB23866.1"/>
    <property type="molecule type" value="Genomic_DNA"/>
</dbReference>
<name>A0A7Z7MUS9_9PROT</name>